<reference evidence="8" key="1">
    <citation type="journal article" date="2015" name="ISME J.">
        <title>Aquifer environment selects for microbial species cohorts in sediment and groundwater.</title>
        <authorList>
            <person name="Hug L.A."/>
            <person name="Thomas B.C."/>
            <person name="Brown C.T."/>
            <person name="Frischkorn K.R."/>
            <person name="Williams K.H."/>
            <person name="Tringe S.G."/>
            <person name="Banfield J.F."/>
        </authorList>
    </citation>
    <scope>NUCLEOTIDE SEQUENCE</scope>
</reference>
<evidence type="ECO:0000256" key="4">
    <source>
        <dbReference type="ARBA" id="ARBA00022980"/>
    </source>
</evidence>
<dbReference type="PANTHER" id="PTHR12899">
    <property type="entry name" value="39S RIBOSOMAL PROTEIN L18, MITOCHONDRIAL"/>
    <property type="match status" value="1"/>
</dbReference>
<evidence type="ECO:0000256" key="7">
    <source>
        <dbReference type="HAMAP-Rule" id="MF_01337"/>
    </source>
</evidence>
<dbReference type="Gene3D" id="3.30.420.100">
    <property type="match status" value="1"/>
</dbReference>
<organism evidence="8">
    <name type="scientific">uncultured Ignavibacteria bacterium Rifle_16ft_4_minimus_38087</name>
    <dbReference type="NCBI Taxonomy" id="1665104"/>
    <lineage>
        <taxon>Bacteria</taxon>
        <taxon>Pseudomonadati</taxon>
        <taxon>Ignavibacteriota</taxon>
        <taxon>Ignavibacteria</taxon>
        <taxon>environmental samples</taxon>
    </lineage>
</organism>
<protein>
    <recommendedName>
        <fullName evidence="6 7">Large ribosomal subunit protein uL18</fullName>
    </recommendedName>
</protein>
<proteinExistence type="inferred from homology"/>
<keyword evidence="4 7" id="KW-0689">Ribosomal protein</keyword>
<comment type="function">
    <text evidence="7">This is one of the proteins that bind and probably mediate the attachment of the 5S RNA into the large ribosomal subunit, where it forms part of the central protuberance.</text>
</comment>
<evidence type="ECO:0000256" key="3">
    <source>
        <dbReference type="ARBA" id="ARBA00022884"/>
    </source>
</evidence>
<dbReference type="HAMAP" id="MF_01337_B">
    <property type="entry name" value="Ribosomal_uL18_B"/>
    <property type="match status" value="1"/>
</dbReference>
<dbReference type="GO" id="GO:0022625">
    <property type="term" value="C:cytosolic large ribosomal subunit"/>
    <property type="evidence" value="ECO:0007669"/>
    <property type="project" value="TreeGrafter"/>
</dbReference>
<sequence>MILKNVAERRTRKKARVRKKITGTASRPRFTVFRSSRHIYAQIIDDSQGKTLVSTSSLSKALKEEVKGTASERDICKLVGKTAAKLALEKKITEVVFDRNGYLYHGRIKAVADGAREAGLKF</sequence>
<dbReference type="FunFam" id="3.30.420.100:FF:000001">
    <property type="entry name" value="50S ribosomal protein L18"/>
    <property type="match status" value="1"/>
</dbReference>
<dbReference type="InterPro" id="IPR005484">
    <property type="entry name" value="Ribosomal_uL18_bac/plant/anim"/>
</dbReference>
<dbReference type="NCBIfam" id="TIGR00060">
    <property type="entry name" value="L18_bact"/>
    <property type="match status" value="1"/>
</dbReference>
<keyword evidence="5 7" id="KW-0687">Ribonucleoprotein</keyword>
<dbReference type="InterPro" id="IPR057268">
    <property type="entry name" value="Ribosomal_L18"/>
</dbReference>
<keyword evidence="2 7" id="KW-0699">rRNA-binding</keyword>
<evidence type="ECO:0000256" key="6">
    <source>
        <dbReference type="ARBA" id="ARBA00035197"/>
    </source>
</evidence>
<comment type="similarity">
    <text evidence="1 7">Belongs to the universal ribosomal protein uL18 family.</text>
</comment>
<keyword evidence="3 7" id="KW-0694">RNA-binding</keyword>
<evidence type="ECO:0000313" key="8">
    <source>
        <dbReference type="EMBL" id="AKQ03528.1"/>
    </source>
</evidence>
<dbReference type="GO" id="GO:0006412">
    <property type="term" value="P:translation"/>
    <property type="evidence" value="ECO:0007669"/>
    <property type="project" value="UniProtKB-UniRule"/>
</dbReference>
<dbReference type="InterPro" id="IPR004389">
    <property type="entry name" value="Ribosomal_uL18_bac-type"/>
</dbReference>
<dbReference type="Pfam" id="PF00861">
    <property type="entry name" value="Ribosomal_L18p"/>
    <property type="match status" value="1"/>
</dbReference>
<dbReference type="PANTHER" id="PTHR12899:SF3">
    <property type="entry name" value="LARGE RIBOSOMAL SUBUNIT PROTEIN UL18M"/>
    <property type="match status" value="1"/>
</dbReference>
<comment type="subunit">
    <text evidence="7">Part of the 50S ribosomal subunit; part of the 5S rRNA/L5/L18/L25 subcomplex. Contacts the 5S and 23S rRNAs.</text>
</comment>
<evidence type="ECO:0000256" key="1">
    <source>
        <dbReference type="ARBA" id="ARBA00007116"/>
    </source>
</evidence>
<dbReference type="AlphaFoldDB" id="A0A0H4T6U2"/>
<dbReference type="EMBL" id="KT007015">
    <property type="protein sequence ID" value="AKQ03528.1"/>
    <property type="molecule type" value="Genomic_DNA"/>
</dbReference>
<gene>
    <name evidence="7 8" type="primary">rplR</name>
</gene>
<dbReference type="CDD" id="cd00432">
    <property type="entry name" value="Ribosomal_L18_L5e"/>
    <property type="match status" value="1"/>
</dbReference>
<accession>A0A0H4T6U2</accession>
<name>A0A0H4T6U2_9BACT</name>
<evidence type="ECO:0000256" key="5">
    <source>
        <dbReference type="ARBA" id="ARBA00023274"/>
    </source>
</evidence>
<dbReference type="SUPFAM" id="SSF53137">
    <property type="entry name" value="Translational machinery components"/>
    <property type="match status" value="1"/>
</dbReference>
<dbReference type="GO" id="GO:0003735">
    <property type="term" value="F:structural constituent of ribosome"/>
    <property type="evidence" value="ECO:0007669"/>
    <property type="project" value="InterPro"/>
</dbReference>
<evidence type="ECO:0000256" key="2">
    <source>
        <dbReference type="ARBA" id="ARBA00022730"/>
    </source>
</evidence>
<dbReference type="GO" id="GO:0008097">
    <property type="term" value="F:5S rRNA binding"/>
    <property type="evidence" value="ECO:0007669"/>
    <property type="project" value="TreeGrafter"/>
</dbReference>